<dbReference type="Gene3D" id="2.30.42.10">
    <property type="match status" value="1"/>
</dbReference>
<proteinExistence type="inferred from homology"/>
<evidence type="ECO:0000256" key="6">
    <source>
        <dbReference type="SAM" id="SignalP"/>
    </source>
</evidence>
<evidence type="ECO:0000259" key="7">
    <source>
        <dbReference type="PROSITE" id="PS50106"/>
    </source>
</evidence>
<dbReference type="EMBL" id="JAMXFA010000004">
    <property type="protein sequence ID" value="MCT7976841.1"/>
    <property type="molecule type" value="Genomic_DNA"/>
</dbReference>
<comment type="similarity">
    <text evidence="1 5">Belongs to the peptidase S41A family.</text>
</comment>
<dbReference type="SMART" id="SM00245">
    <property type="entry name" value="TSPc"/>
    <property type="match status" value="1"/>
</dbReference>
<evidence type="ECO:0000256" key="1">
    <source>
        <dbReference type="ARBA" id="ARBA00009179"/>
    </source>
</evidence>
<feature type="chain" id="PRO_5045170486" evidence="6">
    <location>
        <begin position="22"/>
        <end position="432"/>
    </location>
</feature>
<keyword evidence="2 5" id="KW-0645">Protease</keyword>
<dbReference type="CDD" id="cd07560">
    <property type="entry name" value="Peptidase_S41_CPP"/>
    <property type="match status" value="1"/>
</dbReference>
<dbReference type="InterPro" id="IPR004447">
    <property type="entry name" value="Peptidase_S41A"/>
</dbReference>
<dbReference type="SUPFAM" id="SSF50156">
    <property type="entry name" value="PDZ domain-like"/>
    <property type="match status" value="1"/>
</dbReference>
<dbReference type="Gene3D" id="3.30.750.44">
    <property type="match status" value="1"/>
</dbReference>
<evidence type="ECO:0000256" key="3">
    <source>
        <dbReference type="ARBA" id="ARBA00022801"/>
    </source>
</evidence>
<dbReference type="Pfam" id="PF03572">
    <property type="entry name" value="Peptidase_S41"/>
    <property type="match status" value="1"/>
</dbReference>
<dbReference type="PANTHER" id="PTHR32060">
    <property type="entry name" value="TAIL-SPECIFIC PROTEASE"/>
    <property type="match status" value="1"/>
</dbReference>
<dbReference type="NCBIfam" id="NF045589">
    <property type="entry name" value="Cterm_S41_CtpB"/>
    <property type="match status" value="1"/>
</dbReference>
<evidence type="ECO:0000256" key="4">
    <source>
        <dbReference type="ARBA" id="ARBA00022825"/>
    </source>
</evidence>
<feature type="domain" description="PDZ" evidence="7">
    <location>
        <begin position="112"/>
        <end position="182"/>
    </location>
</feature>
<dbReference type="NCBIfam" id="TIGR00225">
    <property type="entry name" value="prc"/>
    <property type="match status" value="1"/>
</dbReference>
<dbReference type="InterPro" id="IPR041489">
    <property type="entry name" value="PDZ_6"/>
</dbReference>
<dbReference type="Gene3D" id="3.90.226.10">
    <property type="entry name" value="2-enoyl-CoA Hydratase, Chain A, domain 1"/>
    <property type="match status" value="1"/>
</dbReference>
<evidence type="ECO:0000256" key="5">
    <source>
        <dbReference type="RuleBase" id="RU004404"/>
    </source>
</evidence>
<evidence type="ECO:0000313" key="8">
    <source>
        <dbReference type="EMBL" id="MCT7976841.1"/>
    </source>
</evidence>
<dbReference type="SMART" id="SM00228">
    <property type="entry name" value="PDZ"/>
    <property type="match status" value="1"/>
</dbReference>
<evidence type="ECO:0000313" key="9">
    <source>
        <dbReference type="Proteomes" id="UP001525961"/>
    </source>
</evidence>
<name>A0ABT2N2C1_9CYAN</name>
<keyword evidence="4 5" id="KW-0720">Serine protease</keyword>
<feature type="signal peptide" evidence="6">
    <location>
        <begin position="1"/>
        <end position="21"/>
    </location>
</feature>
<dbReference type="PANTHER" id="PTHR32060:SF30">
    <property type="entry name" value="CARBOXY-TERMINAL PROCESSING PROTEASE CTPA"/>
    <property type="match status" value="1"/>
</dbReference>
<accession>A0ABT2N2C1</accession>
<evidence type="ECO:0000256" key="2">
    <source>
        <dbReference type="ARBA" id="ARBA00022670"/>
    </source>
</evidence>
<protein>
    <submittedName>
        <fullName evidence="8">S41 family peptidase</fullName>
    </submittedName>
</protein>
<dbReference type="InterPro" id="IPR054625">
    <property type="entry name" value="Cterm_S41_CtpB"/>
</dbReference>
<dbReference type="InterPro" id="IPR036034">
    <property type="entry name" value="PDZ_sf"/>
</dbReference>
<dbReference type="Pfam" id="PF17820">
    <property type="entry name" value="PDZ_6"/>
    <property type="match status" value="1"/>
</dbReference>
<dbReference type="PROSITE" id="PS50106">
    <property type="entry name" value="PDZ"/>
    <property type="match status" value="1"/>
</dbReference>
<dbReference type="InterPro" id="IPR005151">
    <property type="entry name" value="Tail-specific_protease"/>
</dbReference>
<dbReference type="RefSeq" id="WP_261197675.1">
    <property type="nucleotide sequence ID" value="NZ_JAMXFA010000004.1"/>
</dbReference>
<keyword evidence="9" id="KW-1185">Reference proteome</keyword>
<sequence>MNQYSKRNSLLQIALFGGAFAATAALTLLTPVGSRAVRAQLQNSPKAIVDEVWQIVNRDYVDGSFNQVDWEATRTELLSQEYSSPEQAYAAVRVALAKLDDPYTRFLDPEQFEELTTQTSGEMSGVGMRLELNAETQKITVVEPIENSPAKKAGLQSGDQILQIDDRLTEGMKVEEAAQLIRGKEGTEVSLRVYRSTQGEFDVVLKRERIELQAVQYNIRAEGGTNVGYIQLSEFSSHAAEQMRHAIGELSDRGVDAFVLDLRGNPGGLLYASIDIARMWLDSGEIVRTVDRNGGSQDFRANRSAIAQQPLAVLVDKNSASASEILSGALKDNRRATIIGTSTFGKALVQSVHSLSDGSGLTVTIAHYYTPNGTDISQLGITPDIAIDLSTEDKRRLAANPQLRGTSDDPCYARAVASLLAQVQQAKPLAIQ</sequence>
<gene>
    <name evidence="8" type="ORF">NG792_03760</name>
</gene>
<dbReference type="InterPro" id="IPR001478">
    <property type="entry name" value="PDZ"/>
</dbReference>
<keyword evidence="6" id="KW-0732">Signal</keyword>
<comment type="caution">
    <text evidence="8">The sequence shown here is derived from an EMBL/GenBank/DDBJ whole genome shotgun (WGS) entry which is preliminary data.</text>
</comment>
<dbReference type="SUPFAM" id="SSF52096">
    <property type="entry name" value="ClpP/crotonase"/>
    <property type="match status" value="1"/>
</dbReference>
<reference evidence="8 9" key="1">
    <citation type="journal article" date="2022" name="Front. Microbiol.">
        <title>High genomic differentiation and limited gene flow indicate recent cryptic speciation within the genus Laspinema (cyanobacteria).</title>
        <authorList>
            <person name="Stanojkovic A."/>
            <person name="Skoupy S."/>
            <person name="Skaloud P."/>
            <person name="Dvorak P."/>
        </authorList>
    </citation>
    <scope>NUCLEOTIDE SEQUENCE [LARGE SCALE GENOMIC DNA]</scope>
    <source>
        <strain evidence="8 9">D3b</strain>
    </source>
</reference>
<organism evidence="8 9">
    <name type="scientific">Laspinema olomoucense D3b</name>
    <dbReference type="NCBI Taxonomy" id="2953688"/>
    <lineage>
        <taxon>Bacteria</taxon>
        <taxon>Bacillati</taxon>
        <taxon>Cyanobacteriota</taxon>
        <taxon>Cyanophyceae</taxon>
        <taxon>Oscillatoriophycideae</taxon>
        <taxon>Oscillatoriales</taxon>
        <taxon>Laspinemataceae</taxon>
        <taxon>Laspinema</taxon>
        <taxon>Laspinema olomoucense</taxon>
    </lineage>
</organism>
<dbReference type="Proteomes" id="UP001525961">
    <property type="component" value="Unassembled WGS sequence"/>
</dbReference>
<dbReference type="CDD" id="cd06782">
    <property type="entry name" value="cpPDZ_CPP-like"/>
    <property type="match status" value="1"/>
</dbReference>
<keyword evidence="3 5" id="KW-0378">Hydrolase</keyword>
<dbReference type="InterPro" id="IPR029045">
    <property type="entry name" value="ClpP/crotonase-like_dom_sf"/>
</dbReference>